<dbReference type="PROSITE" id="PS51192">
    <property type="entry name" value="HELICASE_ATP_BIND_1"/>
    <property type="match status" value="1"/>
</dbReference>
<dbReference type="InterPro" id="IPR001650">
    <property type="entry name" value="Helicase_C-like"/>
</dbReference>
<evidence type="ECO:0000259" key="2">
    <source>
        <dbReference type="PROSITE" id="PS51194"/>
    </source>
</evidence>
<gene>
    <name evidence="3" type="ORF">GCM10022399_08910</name>
</gene>
<evidence type="ECO:0000313" key="4">
    <source>
        <dbReference type="Proteomes" id="UP001501468"/>
    </source>
</evidence>
<evidence type="ECO:0008006" key="5">
    <source>
        <dbReference type="Google" id="ProtNLM"/>
    </source>
</evidence>
<dbReference type="NCBIfam" id="NF047352">
    <property type="entry name" value="P_loop_sacsin"/>
    <property type="match status" value="1"/>
</dbReference>
<name>A0ABP7CSD2_9MICO</name>
<dbReference type="PANTHER" id="PTHR47396:SF1">
    <property type="entry name" value="ATP-DEPENDENT HELICASE IRC3-RELATED"/>
    <property type="match status" value="1"/>
</dbReference>
<dbReference type="EMBL" id="BAABDC010000001">
    <property type="protein sequence ID" value="GAA3694552.1"/>
    <property type="molecule type" value="Genomic_DNA"/>
</dbReference>
<dbReference type="SMART" id="SM00490">
    <property type="entry name" value="HELICc"/>
    <property type="match status" value="1"/>
</dbReference>
<dbReference type="InterPro" id="IPR014001">
    <property type="entry name" value="Helicase_ATP-bd"/>
</dbReference>
<dbReference type="RefSeq" id="WP_344942086.1">
    <property type="nucleotide sequence ID" value="NZ_BAABDC010000001.1"/>
</dbReference>
<protein>
    <recommendedName>
        <fullName evidence="5">DEAD/DEAH box helicase</fullName>
    </recommendedName>
</protein>
<sequence>MARAWQGLDGELAQAVEEQSRTALETYRNEPRRVGQDANIERSIAEGAYAQRQLFELVQNAADAAKVDLQGGRCEVLLTKDALYVANTGESFSIDGVIALMGTHDSVKRDDKIGRFGLGFKSVLAVSDSPRVFSRDGSFVFDRGESARILSHLVPGLPHYPVMRWARAVDPSDAGREDPLLAGFMKWATTVVVAPLKGKRDVLATSLASFPAEFLLFSQHMERVGLEDRESGVAREITTSRDDTGAFLVNDAGRRSAWVVSSQRHSPSKKALADGGYSAARESVEISWAAPLEGAPKGVGRFWAYFPTISMTTLSGIVNAPWKLADDRESLLSGDFNEELLTEVLPKLVGEALSAIHRPAKPTGVLDVLPARGKEARSTGDDLLNEPVMRAVSDRQCLPAMDGGLRHPSRVRLHPEGLTQEELNLWASVCPDPEWWVSHAVVSAEHRSKVLRLLAYHQRDAVTLKQWVEHLLKEPTPQASAVAVRLVASLVARQHGDPTQVDELKRARVLLLDDGSIDACRRGQVFLPGPTPMPGRLVIDPVLAADPDAVSALKRLGIELFDNAGELRSELTASTVDWSRVWASARKNSLDESEAIFRDVLGAQLLAQLRVRTYSGKWKAPGGVFLAGEIIPADGSRDADFLVDPRFHMQDLELLKRLGLVAAPRKIASPPLETWREARLDDVRNQYRKHIGQPRLADSSIDINEGRVFWPLDQLPRLSAEGAAALTASVINQTIGDERWRITRVGGASAQKSVIDMTWFHLRDHGRLRTQAGNQPVGRCLRRDEETAVIEGVEQPLPYVLGSLSEEQVDALGLKGDPSELKSDDWAAILDEAKGWPDDRRFLAYAWAAFVGQPAPERIRVRKGPGFVEVPAIRAAVTWRKDVFDSLVAAEVPSLLAMSQGDFDALRDNWGMHDGDDMLTETVDYELAGEPYPLIDRFPPLRLSLEPTQHNIVVQPCRRLEVLTSTPTGQQSRPLAQYLDERTVFVTADAEREVLLQVARALEATFKPDVVLRRMEEQRQNKLRQDITEAPDVLEKLLLAVGVDDLRASVPAAALDGLKHNTARELEDREVAQLALAVDGYGVLQTHVASLRRSGLNPPSVWAGKRSAREWVRELGFPVEFAGFSGMRREAEIEVEGPPVLGDLHDFQRKIANQVKQLLDPTGEKRRGLLSLPTGAGKTRVAVQALVEYMSEADSDIRVLWLAETDELCEQATQTWSQVWRAKGRAGTPMTLSRLWASNEPNERDGHQVVVASLAKLDSIVKRDDGAWRDAYGWLADPAIIVVDEAHRSTSQRYTRALSAVGGTKGVKAMTTPLLGLTATPFVGFNETLTSLLTNRYDKNLLNGGSFSENPYEYLQMQGVLARISHRELEGAQVELTEDELAQAAQMRRLPESVENRLGKNDKRNNEIVRSVLELPEDQTALLFATSVENAKVLAALLTYNGVESRAVAGTTDPHARRRYIEDFKAKRVRVLTNYNVFTEGFDVPKVDAVFITRPTFSPNVYQQMIGRGLRGPLNGGKEEVLIVNVADNLTNFGEEFAFRHFEHLWGRGRDR</sequence>
<comment type="caution">
    <text evidence="3">The sequence shown here is derived from an EMBL/GenBank/DDBJ whole genome shotgun (WGS) entry which is preliminary data.</text>
</comment>
<dbReference type="PROSITE" id="PS51194">
    <property type="entry name" value="HELICASE_CTER"/>
    <property type="match status" value="1"/>
</dbReference>
<dbReference type="InterPro" id="IPR006935">
    <property type="entry name" value="Helicase/UvrB_N"/>
</dbReference>
<evidence type="ECO:0000313" key="3">
    <source>
        <dbReference type="EMBL" id="GAA3694552.1"/>
    </source>
</evidence>
<accession>A0ABP7CSD2</accession>
<dbReference type="SMART" id="SM00487">
    <property type="entry name" value="DEXDc"/>
    <property type="match status" value="1"/>
</dbReference>
<dbReference type="SUPFAM" id="SSF52540">
    <property type="entry name" value="P-loop containing nucleoside triphosphate hydrolases"/>
    <property type="match status" value="1"/>
</dbReference>
<feature type="domain" description="Helicase ATP-binding" evidence="1">
    <location>
        <begin position="1159"/>
        <end position="1339"/>
    </location>
</feature>
<dbReference type="Gene3D" id="3.30.565.10">
    <property type="entry name" value="Histidine kinase-like ATPase, C-terminal domain"/>
    <property type="match status" value="1"/>
</dbReference>
<organism evidence="3 4">
    <name type="scientific">Terrabacter ginsenosidimutans</name>
    <dbReference type="NCBI Taxonomy" id="490575"/>
    <lineage>
        <taxon>Bacteria</taxon>
        <taxon>Bacillati</taxon>
        <taxon>Actinomycetota</taxon>
        <taxon>Actinomycetes</taxon>
        <taxon>Micrococcales</taxon>
        <taxon>Intrasporangiaceae</taxon>
        <taxon>Terrabacter</taxon>
    </lineage>
</organism>
<dbReference type="Proteomes" id="UP001501468">
    <property type="component" value="Unassembled WGS sequence"/>
</dbReference>
<keyword evidence="4" id="KW-1185">Reference proteome</keyword>
<dbReference type="SUPFAM" id="SSF55874">
    <property type="entry name" value="ATPase domain of HSP90 chaperone/DNA topoisomerase II/histidine kinase"/>
    <property type="match status" value="1"/>
</dbReference>
<dbReference type="Pfam" id="PF00271">
    <property type="entry name" value="Helicase_C"/>
    <property type="match status" value="1"/>
</dbReference>
<dbReference type="Pfam" id="PF04851">
    <property type="entry name" value="ResIII"/>
    <property type="match status" value="1"/>
</dbReference>
<feature type="domain" description="Helicase C-terminal" evidence="2">
    <location>
        <begin position="1407"/>
        <end position="1552"/>
    </location>
</feature>
<evidence type="ECO:0000259" key="1">
    <source>
        <dbReference type="PROSITE" id="PS51192"/>
    </source>
</evidence>
<proteinExistence type="predicted"/>
<dbReference type="PANTHER" id="PTHR47396">
    <property type="entry name" value="TYPE I RESTRICTION ENZYME ECOKI R PROTEIN"/>
    <property type="match status" value="1"/>
</dbReference>
<reference evidence="4" key="1">
    <citation type="journal article" date="2019" name="Int. J. Syst. Evol. Microbiol.">
        <title>The Global Catalogue of Microorganisms (GCM) 10K type strain sequencing project: providing services to taxonomists for standard genome sequencing and annotation.</title>
        <authorList>
            <consortium name="The Broad Institute Genomics Platform"/>
            <consortium name="The Broad Institute Genome Sequencing Center for Infectious Disease"/>
            <person name="Wu L."/>
            <person name="Ma J."/>
        </authorList>
    </citation>
    <scope>NUCLEOTIDE SEQUENCE [LARGE SCALE GENOMIC DNA]</scope>
    <source>
        <strain evidence="4">JCM 17125</strain>
    </source>
</reference>
<dbReference type="Gene3D" id="3.40.50.300">
    <property type="entry name" value="P-loop containing nucleotide triphosphate hydrolases"/>
    <property type="match status" value="2"/>
</dbReference>
<dbReference type="InterPro" id="IPR050742">
    <property type="entry name" value="Helicase_Restrict-Modif_Enz"/>
</dbReference>
<dbReference type="InterPro" id="IPR027417">
    <property type="entry name" value="P-loop_NTPase"/>
</dbReference>
<dbReference type="InterPro" id="IPR036890">
    <property type="entry name" value="HATPase_C_sf"/>
</dbReference>